<dbReference type="OrthoDB" id="3259746at2759"/>
<proteinExistence type="predicted"/>
<dbReference type="Proteomes" id="UP000218811">
    <property type="component" value="Unassembled WGS sequence"/>
</dbReference>
<keyword evidence="3" id="KW-1185">Reference proteome</keyword>
<reference evidence="2 3" key="1">
    <citation type="journal article" date="2012" name="Science">
        <title>The Paleozoic origin of enzymatic lignin decomposition reconstructed from 31 fungal genomes.</title>
        <authorList>
            <person name="Floudas D."/>
            <person name="Binder M."/>
            <person name="Riley R."/>
            <person name="Barry K."/>
            <person name="Blanchette R.A."/>
            <person name="Henrissat B."/>
            <person name="Martinez A.T."/>
            <person name="Otillar R."/>
            <person name="Spatafora J.W."/>
            <person name="Yadav J.S."/>
            <person name="Aerts A."/>
            <person name="Benoit I."/>
            <person name="Boyd A."/>
            <person name="Carlson A."/>
            <person name="Copeland A."/>
            <person name="Coutinho P.M."/>
            <person name="de Vries R.P."/>
            <person name="Ferreira P."/>
            <person name="Findley K."/>
            <person name="Foster B."/>
            <person name="Gaskell J."/>
            <person name="Glotzer D."/>
            <person name="Gorecki P."/>
            <person name="Heitman J."/>
            <person name="Hesse C."/>
            <person name="Hori C."/>
            <person name="Igarashi K."/>
            <person name="Jurgens J.A."/>
            <person name="Kallen N."/>
            <person name="Kersten P."/>
            <person name="Kohler A."/>
            <person name="Kuees U."/>
            <person name="Kumar T.K.A."/>
            <person name="Kuo A."/>
            <person name="LaButti K."/>
            <person name="Larrondo L.F."/>
            <person name="Lindquist E."/>
            <person name="Ling A."/>
            <person name="Lombard V."/>
            <person name="Lucas S."/>
            <person name="Lundell T."/>
            <person name="Martin R."/>
            <person name="McLaughlin D.J."/>
            <person name="Morgenstern I."/>
            <person name="Morin E."/>
            <person name="Murat C."/>
            <person name="Nagy L.G."/>
            <person name="Nolan M."/>
            <person name="Ohm R.A."/>
            <person name="Patyshakuliyeva A."/>
            <person name="Rokas A."/>
            <person name="Ruiz-Duenas F.J."/>
            <person name="Sabat G."/>
            <person name="Salamov A."/>
            <person name="Samejima M."/>
            <person name="Schmutz J."/>
            <person name="Slot J.C."/>
            <person name="St John F."/>
            <person name="Stenlid J."/>
            <person name="Sun H."/>
            <person name="Sun S."/>
            <person name="Syed K."/>
            <person name="Tsang A."/>
            <person name="Wiebenga A."/>
            <person name="Young D."/>
            <person name="Pisabarro A."/>
            <person name="Eastwood D.C."/>
            <person name="Martin F."/>
            <person name="Cullen D."/>
            <person name="Grigoriev I.V."/>
            <person name="Hibbett D.S."/>
        </authorList>
    </citation>
    <scope>NUCLEOTIDE SEQUENCE [LARGE SCALE GENOMIC DNA]</scope>
    <source>
        <strain evidence="2 3">MD-104</strain>
    </source>
</reference>
<sequence>MFTTLVSVALFSSLAIRGARADFDIDTPTLTQCEDVTVTWDSTNSPPYNLIVVPSDDVCGDELADLGDFNGTSATWKVNIAAGTAVTFSLQDATGDEAWSGSMTIQGSSDSSCLNSTAASVSGALSSVLSSVVASTDAAASTAVATTLFASSDSSATPVANDAPASATTSAAIAVGAANTGDNPTSAGFSMHQLSTPIMIVSALAAFVLSM</sequence>
<name>A0A2H3JWG3_WOLCO</name>
<organism evidence="2 3">
    <name type="scientific">Wolfiporia cocos (strain MD-104)</name>
    <name type="common">Brown rot fungus</name>
    <dbReference type="NCBI Taxonomy" id="742152"/>
    <lineage>
        <taxon>Eukaryota</taxon>
        <taxon>Fungi</taxon>
        <taxon>Dikarya</taxon>
        <taxon>Basidiomycota</taxon>
        <taxon>Agaricomycotina</taxon>
        <taxon>Agaricomycetes</taxon>
        <taxon>Polyporales</taxon>
        <taxon>Phaeolaceae</taxon>
        <taxon>Wolfiporia</taxon>
    </lineage>
</organism>
<feature type="signal peptide" evidence="1">
    <location>
        <begin position="1"/>
        <end position="21"/>
    </location>
</feature>
<keyword evidence="1" id="KW-0732">Signal</keyword>
<evidence type="ECO:0000313" key="3">
    <source>
        <dbReference type="Proteomes" id="UP000218811"/>
    </source>
</evidence>
<dbReference type="PANTHER" id="PTHR37487">
    <property type="entry name" value="CHROMOSOME 1, WHOLE GENOME SHOTGUN SEQUENCE"/>
    <property type="match status" value="1"/>
</dbReference>
<feature type="chain" id="PRO_5013964546" evidence="1">
    <location>
        <begin position="22"/>
        <end position="211"/>
    </location>
</feature>
<protein>
    <submittedName>
        <fullName evidence="2">Uncharacterized protein</fullName>
    </submittedName>
</protein>
<accession>A0A2H3JWG3</accession>
<dbReference type="AlphaFoldDB" id="A0A2H3JWG3"/>
<dbReference type="PANTHER" id="PTHR37487:SF2">
    <property type="entry name" value="EXPRESSED PROTEIN"/>
    <property type="match status" value="1"/>
</dbReference>
<dbReference type="EMBL" id="KB468124">
    <property type="protein sequence ID" value="PCH42188.1"/>
    <property type="molecule type" value="Genomic_DNA"/>
</dbReference>
<gene>
    <name evidence="2" type="ORF">WOLCODRAFT_137753</name>
</gene>
<dbReference type="OMA" id="DIFACEG"/>
<evidence type="ECO:0000313" key="2">
    <source>
        <dbReference type="EMBL" id="PCH42188.1"/>
    </source>
</evidence>
<evidence type="ECO:0000256" key="1">
    <source>
        <dbReference type="SAM" id="SignalP"/>
    </source>
</evidence>